<protein>
    <submittedName>
        <fullName evidence="1">Uncharacterized protein</fullName>
    </submittedName>
</protein>
<evidence type="ECO:0000313" key="2">
    <source>
        <dbReference type="Proteomes" id="UP000886595"/>
    </source>
</evidence>
<proteinExistence type="predicted"/>
<sequence>MPMISRISGSSNEACKLLELTMIRCMLLTYPHLRGLHHPTTTMSLFPCEAFMASNPLICFLCKLF</sequence>
<evidence type="ECO:0000313" key="1">
    <source>
        <dbReference type="EMBL" id="KAG2268474.1"/>
    </source>
</evidence>
<dbReference type="EMBL" id="JAAMPC010000013">
    <property type="protein sequence ID" value="KAG2268474.1"/>
    <property type="molecule type" value="Genomic_DNA"/>
</dbReference>
<name>A0A8X7QDL1_BRACI</name>
<organism evidence="1 2">
    <name type="scientific">Brassica carinata</name>
    <name type="common">Ethiopian mustard</name>
    <name type="synonym">Abyssinian cabbage</name>
    <dbReference type="NCBI Taxonomy" id="52824"/>
    <lineage>
        <taxon>Eukaryota</taxon>
        <taxon>Viridiplantae</taxon>
        <taxon>Streptophyta</taxon>
        <taxon>Embryophyta</taxon>
        <taxon>Tracheophyta</taxon>
        <taxon>Spermatophyta</taxon>
        <taxon>Magnoliopsida</taxon>
        <taxon>eudicotyledons</taxon>
        <taxon>Gunneridae</taxon>
        <taxon>Pentapetalae</taxon>
        <taxon>rosids</taxon>
        <taxon>malvids</taxon>
        <taxon>Brassicales</taxon>
        <taxon>Brassicaceae</taxon>
        <taxon>Brassiceae</taxon>
        <taxon>Brassica</taxon>
    </lineage>
</organism>
<dbReference type="Proteomes" id="UP000886595">
    <property type="component" value="Unassembled WGS sequence"/>
</dbReference>
<gene>
    <name evidence="1" type="ORF">Bca52824_063029</name>
</gene>
<accession>A0A8X7QDL1</accession>
<keyword evidence="2" id="KW-1185">Reference proteome</keyword>
<dbReference type="AlphaFoldDB" id="A0A8X7QDL1"/>
<reference evidence="1 2" key="1">
    <citation type="submission" date="2020-02" db="EMBL/GenBank/DDBJ databases">
        <authorList>
            <person name="Ma Q."/>
            <person name="Huang Y."/>
            <person name="Song X."/>
            <person name="Pei D."/>
        </authorList>
    </citation>
    <scope>NUCLEOTIDE SEQUENCE [LARGE SCALE GENOMIC DNA]</scope>
    <source>
        <strain evidence="1">Sxm20200214</strain>
        <tissue evidence="1">Leaf</tissue>
    </source>
</reference>
<comment type="caution">
    <text evidence="1">The sequence shown here is derived from an EMBL/GenBank/DDBJ whole genome shotgun (WGS) entry which is preliminary data.</text>
</comment>